<feature type="region of interest" description="Disordered" evidence="1">
    <location>
        <begin position="58"/>
        <end position="112"/>
    </location>
</feature>
<feature type="compositionally biased region" description="Acidic residues" evidence="1">
    <location>
        <begin position="89"/>
        <end position="101"/>
    </location>
</feature>
<evidence type="ECO:0000256" key="1">
    <source>
        <dbReference type="SAM" id="MobiDB-lite"/>
    </source>
</evidence>
<reference evidence="2 3" key="1">
    <citation type="submission" date="2016-02" db="EMBL/GenBank/DDBJ databases">
        <authorList>
            <person name="Wen L."/>
            <person name="He K."/>
            <person name="Yang H."/>
        </authorList>
    </citation>
    <scope>NUCLEOTIDE SEQUENCE [LARGE SCALE GENOMIC DNA]</scope>
    <source>
        <strain evidence="2 3">KLE1704</strain>
    </source>
</reference>
<proteinExistence type="predicted"/>
<accession>A0A139L946</accession>
<evidence type="ECO:0000313" key="2">
    <source>
        <dbReference type="EMBL" id="KXT47968.1"/>
    </source>
</evidence>
<protein>
    <submittedName>
        <fullName evidence="2">Uncharacterized protein</fullName>
    </submittedName>
</protein>
<sequence length="112" mass="12314">MNYLLVKPEELDGQGYDYKYAERIPDGRVILPLSALKVLSNFAPNILSDDKLKALIKEQKESGLYDPPQEDEGNNSEEPVTGGSSSDSESPEEDITTEESPENPVEQEGGEV</sequence>
<dbReference type="AlphaFoldDB" id="A0A139L946"/>
<name>A0A139L946_9BACE</name>
<comment type="caution">
    <text evidence="2">The sequence shown here is derived from an EMBL/GenBank/DDBJ whole genome shotgun (WGS) entry which is preliminary data.</text>
</comment>
<dbReference type="Proteomes" id="UP000070319">
    <property type="component" value="Unassembled WGS sequence"/>
</dbReference>
<gene>
    <name evidence="2" type="ORF">HMPREF2531_02995</name>
</gene>
<dbReference type="EMBL" id="LTDF01000106">
    <property type="protein sequence ID" value="KXT47968.1"/>
    <property type="molecule type" value="Genomic_DNA"/>
</dbReference>
<organism evidence="2">
    <name type="scientific">Bacteroides intestinalis</name>
    <dbReference type="NCBI Taxonomy" id="329854"/>
    <lineage>
        <taxon>Bacteria</taxon>
        <taxon>Pseudomonadati</taxon>
        <taxon>Bacteroidota</taxon>
        <taxon>Bacteroidia</taxon>
        <taxon>Bacteroidales</taxon>
        <taxon>Bacteroidaceae</taxon>
        <taxon>Bacteroides</taxon>
    </lineage>
</organism>
<dbReference type="PATRIC" id="fig|329854.7.peg.3054"/>
<evidence type="ECO:0000313" key="3">
    <source>
        <dbReference type="Proteomes" id="UP000070319"/>
    </source>
</evidence>
<dbReference type="RefSeq" id="WP_061436804.1">
    <property type="nucleotide sequence ID" value="NZ_KQ968707.1"/>
</dbReference>